<dbReference type="InterPro" id="IPR036188">
    <property type="entry name" value="FAD/NAD-bd_sf"/>
</dbReference>
<dbReference type="SUPFAM" id="SSF54373">
    <property type="entry name" value="FAD-linked reductases, C-terminal domain"/>
    <property type="match status" value="1"/>
</dbReference>
<dbReference type="Proteomes" id="UP000838763">
    <property type="component" value="Unassembled WGS sequence"/>
</dbReference>
<name>A0A9P1MD19_9PEZI</name>
<comment type="caution">
    <text evidence="9">The sequence shown here is derived from an EMBL/GenBank/DDBJ whole genome shotgun (WGS) entry which is preliminary data.</text>
</comment>
<dbReference type="Gene3D" id="3.50.50.60">
    <property type="entry name" value="FAD/NAD(P)-binding domain"/>
    <property type="match status" value="2"/>
</dbReference>
<comment type="cofactor">
    <cofactor evidence="1 6">
        <name>FAD</name>
        <dbReference type="ChEBI" id="CHEBI:57692"/>
    </cofactor>
</comment>
<proteinExistence type="inferred from homology"/>
<evidence type="ECO:0000256" key="7">
    <source>
        <dbReference type="SAM" id="MobiDB-lite"/>
    </source>
</evidence>
<reference evidence="9" key="1">
    <citation type="submission" date="2022-11" db="EMBL/GenBank/DDBJ databases">
        <authorList>
            <person name="Scott C."/>
            <person name="Bruce N."/>
        </authorList>
    </citation>
    <scope>NUCLEOTIDE SEQUENCE</scope>
</reference>
<evidence type="ECO:0000313" key="10">
    <source>
        <dbReference type="Proteomes" id="UP000838763"/>
    </source>
</evidence>
<protein>
    <recommendedName>
        <fullName evidence="8">Glucose-methanol-choline oxidoreductase N-terminal domain-containing protein</fullName>
    </recommendedName>
</protein>
<feature type="domain" description="Glucose-methanol-choline oxidoreductase N-terminal" evidence="8">
    <location>
        <begin position="35"/>
        <end position="165"/>
    </location>
</feature>
<keyword evidence="4 6" id="KW-0274">FAD</keyword>
<evidence type="ECO:0000256" key="2">
    <source>
        <dbReference type="ARBA" id="ARBA00010790"/>
    </source>
</evidence>
<dbReference type="InterPro" id="IPR000172">
    <property type="entry name" value="GMC_OxRdtase_N"/>
</dbReference>
<feature type="binding site" evidence="6">
    <location>
        <position position="278"/>
    </location>
    <ligand>
        <name>FAD</name>
        <dbReference type="ChEBI" id="CHEBI:57692"/>
    </ligand>
</feature>
<dbReference type="EMBL" id="CALLCH030000019">
    <property type="protein sequence ID" value="CAI4218964.1"/>
    <property type="molecule type" value="Genomic_DNA"/>
</dbReference>
<accession>A0A9P1MD19</accession>
<dbReference type="OrthoDB" id="269227at2759"/>
<evidence type="ECO:0000313" key="9">
    <source>
        <dbReference type="EMBL" id="CAI4218964.1"/>
    </source>
</evidence>
<evidence type="ECO:0000256" key="5">
    <source>
        <dbReference type="ARBA" id="ARBA00023002"/>
    </source>
</evidence>
<dbReference type="Pfam" id="PF00732">
    <property type="entry name" value="GMC_oxred_N"/>
    <property type="match status" value="1"/>
</dbReference>
<feature type="region of interest" description="Disordered" evidence="7">
    <location>
        <begin position="1"/>
        <end position="21"/>
    </location>
</feature>
<dbReference type="GO" id="GO:0050660">
    <property type="term" value="F:flavin adenine dinucleotide binding"/>
    <property type="evidence" value="ECO:0007669"/>
    <property type="project" value="InterPro"/>
</dbReference>
<evidence type="ECO:0000256" key="4">
    <source>
        <dbReference type="ARBA" id="ARBA00022827"/>
    </source>
</evidence>
<dbReference type="InterPro" id="IPR012132">
    <property type="entry name" value="GMC_OxRdtase"/>
</dbReference>
<evidence type="ECO:0000256" key="1">
    <source>
        <dbReference type="ARBA" id="ARBA00001974"/>
    </source>
</evidence>
<dbReference type="AlphaFoldDB" id="A0A9P1MD19"/>
<dbReference type="SUPFAM" id="SSF51905">
    <property type="entry name" value="FAD/NAD(P)-binding domain"/>
    <property type="match status" value="1"/>
</dbReference>
<keyword evidence="5" id="KW-0560">Oxidoreductase</keyword>
<organism evidence="9 10">
    <name type="scientific">Parascedosporium putredinis</name>
    <dbReference type="NCBI Taxonomy" id="1442378"/>
    <lineage>
        <taxon>Eukaryota</taxon>
        <taxon>Fungi</taxon>
        <taxon>Dikarya</taxon>
        <taxon>Ascomycota</taxon>
        <taxon>Pezizomycotina</taxon>
        <taxon>Sordariomycetes</taxon>
        <taxon>Hypocreomycetidae</taxon>
        <taxon>Microascales</taxon>
        <taxon>Microascaceae</taxon>
        <taxon>Parascedosporium</taxon>
    </lineage>
</organism>
<dbReference type="GO" id="GO:0016614">
    <property type="term" value="F:oxidoreductase activity, acting on CH-OH group of donors"/>
    <property type="evidence" value="ECO:0007669"/>
    <property type="project" value="InterPro"/>
</dbReference>
<dbReference type="PANTHER" id="PTHR11552">
    <property type="entry name" value="GLUCOSE-METHANOL-CHOLINE GMC OXIDOREDUCTASE"/>
    <property type="match status" value="1"/>
</dbReference>
<dbReference type="Gene3D" id="3.30.560.10">
    <property type="entry name" value="Glucose Oxidase, domain 3"/>
    <property type="match status" value="2"/>
</dbReference>
<evidence type="ECO:0000259" key="8">
    <source>
        <dbReference type="Pfam" id="PF00732"/>
    </source>
</evidence>
<sequence length="475" mass="51732">MGPPLGISTKRGAGEDRTGLSGRHVVNQTDLKDSYDYIVVGGGTAGLTIADRLSESCKYDVLVIEHGDFYDAANPGSARGTRQYSIRSLPQPGLNNRTTTSSMGFCVGGSSAVNGMAVMRGTKTDYNIWAELGNEGSTWDWEGMLPYFKRRFILFPRTRYSPRTSTLRMTSTQLGVKMKTPTSTLPFPVETIRESVRAPTFFSFPLLFTNQLLSEIHYEALKSVPGVEFPQDGHAGSQGVFWYPVSVDPETRQRSYSRTGHWDGLNRNNYDLLTASRVNQILFEGDVVTGVKFVPEEEEKRPRGIGPADHLEAAGITLQVDLPGVGANFQDHPIGPSISFQCVGGGQGLVAFLDLPIAAPDEFEDIAARYESLDLADYVAPDTAETVLAGYRAQQEIYAREMRGRGLSFMNYIIGGGAGGSPINLHITSRGTIRLNETDPQGDPVIDYRALSNPTDVDLMAAYLGFCGASSPRAI</sequence>
<evidence type="ECO:0000256" key="6">
    <source>
        <dbReference type="PIRSR" id="PIRSR000137-2"/>
    </source>
</evidence>
<keyword evidence="10" id="KW-1185">Reference proteome</keyword>
<evidence type="ECO:0000256" key="3">
    <source>
        <dbReference type="ARBA" id="ARBA00022630"/>
    </source>
</evidence>
<dbReference type="PANTHER" id="PTHR11552:SF201">
    <property type="entry name" value="GLUCOSE-METHANOL-CHOLINE OXIDOREDUCTASE N-TERMINAL DOMAIN-CONTAINING PROTEIN"/>
    <property type="match status" value="1"/>
</dbReference>
<gene>
    <name evidence="9" type="ORF">PPNO1_LOCUS8535</name>
</gene>
<keyword evidence="3" id="KW-0285">Flavoprotein</keyword>
<comment type="similarity">
    <text evidence="2">Belongs to the GMC oxidoreductase family.</text>
</comment>
<dbReference type="GO" id="GO:0044550">
    <property type="term" value="P:secondary metabolite biosynthetic process"/>
    <property type="evidence" value="ECO:0007669"/>
    <property type="project" value="TreeGrafter"/>
</dbReference>
<dbReference type="PIRSF" id="PIRSF000137">
    <property type="entry name" value="Alcohol_oxidase"/>
    <property type="match status" value="1"/>
</dbReference>